<reference evidence="2" key="1">
    <citation type="submission" date="2023-06" db="EMBL/GenBank/DDBJ databases">
        <title>Genome-scale phylogeny and comparative genomics of the fungal order Sordariales.</title>
        <authorList>
            <consortium name="Lawrence Berkeley National Laboratory"/>
            <person name="Hensen N."/>
            <person name="Bonometti L."/>
            <person name="Westerberg I."/>
            <person name="Brannstrom I.O."/>
            <person name="Guillou S."/>
            <person name="Cros-Aarteil S."/>
            <person name="Calhoun S."/>
            <person name="Haridas S."/>
            <person name="Kuo A."/>
            <person name="Mondo S."/>
            <person name="Pangilinan J."/>
            <person name="Riley R."/>
            <person name="Labutti K."/>
            <person name="Andreopoulos B."/>
            <person name="Lipzen A."/>
            <person name="Chen C."/>
            <person name="Yanf M."/>
            <person name="Daum C."/>
            <person name="Ng V."/>
            <person name="Clum A."/>
            <person name="Steindorff A."/>
            <person name="Ohm R."/>
            <person name="Martin F."/>
            <person name="Silar P."/>
            <person name="Natvig D."/>
            <person name="Lalanne C."/>
            <person name="Gautier V."/>
            <person name="Ament-Velasquez S.L."/>
            <person name="Kruys A."/>
            <person name="Hutchinson M.I."/>
            <person name="Powell A.J."/>
            <person name="Barry K."/>
            <person name="Miller A.N."/>
            <person name="Grigoriev I.V."/>
            <person name="Debuchy R."/>
            <person name="Gladieux P."/>
            <person name="Thoren M.H."/>
            <person name="Johannesson H."/>
        </authorList>
    </citation>
    <scope>NUCLEOTIDE SEQUENCE</scope>
    <source>
        <strain evidence="2">CBS 307.81</strain>
    </source>
</reference>
<feature type="region of interest" description="Disordered" evidence="1">
    <location>
        <begin position="217"/>
        <end position="276"/>
    </location>
</feature>
<protein>
    <submittedName>
        <fullName evidence="2">Uncharacterized protein</fullName>
    </submittedName>
</protein>
<sequence>MERLTTVPLLKPILPPSHIDIHSPFTPSEYTCCQCDYNDHDLVFVKGGPTTPCPHLHDPRACFPSHAGEAQGCQIRDHLGQPAVGLPTPSVFLCATCKNHHSVFEIMTQERVACGCGAPFLQAVYDQFGTILLWPGPRDDPTIGNLSDPKKVAELKRRLIEIGGIVWLDNEEKVREWFEEQGSLEFWREVEAIERVMKMPKPVPAEWGPLVEMLHSPSLSPSMSPSPSPSSEGEQGWEGILKGTGLELVPKDQMDGGTLETEDSLDVELAPLDVDE</sequence>
<dbReference type="EMBL" id="JAULSY010000166">
    <property type="protein sequence ID" value="KAK0660447.1"/>
    <property type="molecule type" value="Genomic_DNA"/>
</dbReference>
<evidence type="ECO:0000256" key="1">
    <source>
        <dbReference type="SAM" id="MobiDB-lite"/>
    </source>
</evidence>
<accession>A0AA39YZ54</accession>
<name>A0AA39YZ54_9PEZI</name>
<feature type="compositionally biased region" description="Low complexity" evidence="1">
    <location>
        <begin position="217"/>
        <end position="231"/>
    </location>
</feature>
<dbReference type="AlphaFoldDB" id="A0AA39YZ54"/>
<gene>
    <name evidence="2" type="ORF">QBC41DRAFT_360143</name>
</gene>
<evidence type="ECO:0000313" key="2">
    <source>
        <dbReference type="EMBL" id="KAK0660447.1"/>
    </source>
</evidence>
<proteinExistence type="predicted"/>
<comment type="caution">
    <text evidence="2">The sequence shown here is derived from an EMBL/GenBank/DDBJ whole genome shotgun (WGS) entry which is preliminary data.</text>
</comment>
<keyword evidence="3" id="KW-1185">Reference proteome</keyword>
<organism evidence="2 3">
    <name type="scientific">Cercophora samala</name>
    <dbReference type="NCBI Taxonomy" id="330535"/>
    <lineage>
        <taxon>Eukaryota</taxon>
        <taxon>Fungi</taxon>
        <taxon>Dikarya</taxon>
        <taxon>Ascomycota</taxon>
        <taxon>Pezizomycotina</taxon>
        <taxon>Sordariomycetes</taxon>
        <taxon>Sordariomycetidae</taxon>
        <taxon>Sordariales</taxon>
        <taxon>Lasiosphaeriaceae</taxon>
        <taxon>Cercophora</taxon>
    </lineage>
</organism>
<dbReference type="Proteomes" id="UP001174997">
    <property type="component" value="Unassembled WGS sequence"/>
</dbReference>
<evidence type="ECO:0000313" key="3">
    <source>
        <dbReference type="Proteomes" id="UP001174997"/>
    </source>
</evidence>